<feature type="domain" description="DUF6531" evidence="4">
    <location>
        <begin position="116"/>
        <end position="186"/>
    </location>
</feature>
<feature type="domain" description="LHH" evidence="3">
    <location>
        <begin position="1175"/>
        <end position="1260"/>
    </location>
</feature>
<feature type="domain" description="Teneurin-like YD-shell" evidence="5">
    <location>
        <begin position="561"/>
        <end position="697"/>
    </location>
</feature>
<dbReference type="InterPro" id="IPR056823">
    <property type="entry name" value="TEN-like_YD-shell"/>
</dbReference>
<comment type="caution">
    <text evidence="6">The sequence shown here is derived from an EMBL/GenBank/DDBJ whole genome shotgun (WGS) entry which is preliminary data.</text>
</comment>
<sequence length="1268" mass="140078">MRTLIALLFVLVWFALHKKTKTGGGNGKPSDGDGKPAQRHGSVDASGSVSGAQDTVGDLASRGTPPGGGQSSAATGTSPTGTSGTPGTPGRPGDNGTEPNGGQRSDGNDGVDGTGGDPVDVVSGQMITDTVDVALAGVLPLILRRAYASGYTDGGLFGPGWSSTLDQRLEFTRDAVRYIGDNAQVLIYPYPDAEPVLPAAGARWPLIKDGNVYRVEDPQSGWVRHFAPDESTPDRWPLVALTDRNDNRITFTHDRVHHEGGYLVAVERADNPAGPRVTALRLLDGTADGIPLVQYAYDEGGRLTAITDSTGIPYRYEYDFSNRITAWIDRNGYQYSYEYSADGRVVRAYGQDGELSSTFAYDTTNRVTTVTNALGQSTTYHYDRHNHLVRVVDPLGNAVGLEYDRYHRLLAHTDGLGNTIRYTLDDNGDPIEIEQPDGSRVTIQYENRRPVHFVAAVGGIWRHTYDDRGNLLTATDPMGGVIAYTYDSRGHRIARTDPIGRVERYETDPAGLVVGVTSARGDTARLTRDAFGRVTSTIDPLQAITRLGWSIEGQRLWRVSADGAREEWRYDAEGNMIEYRNPVGLVTAFTYGPFGTPATRTDPDGARYEFTHDHELRLTGVTNPLGLRWRYEFDAAGRLVEETDFNDRTLRYSHDAANRLVARTTGTGQTVRYERDVVGRVERTIADHGQIATYAYDRAGRTIRAATQGSVLEYAYDLVGRIVAETVDGRTVSHTYDLAGQRIRRVTPSGAVSTWTYDEVGLPEALATAGGVLSFQHDAAGREINRTFGLGSLAQTWDPADQLVSQEIWGVTPGSPQRRLQSRGYRYHPDGRPLEITDQLGGNRRFDLDPAGRVTAVHATAGYETYAYDAMGNLVAANYPAPDDMTQGVRQAQGTLVRQAGRLSYDYDEQGRVVRALRRTLSGQRQEWRYTWDLDDRLIGVVTPDGTSWTYRYDAIGRRIGKARLGPDGSIVEAVEFSWDGAALAEQRTISGATQQAMTWDYEPGSYRAATQLHRTWQSQEEVDRRFYAIVTDLVGTPSELVTLDGRIAWRRTSTLWGKGFATGDVGVDCPLRFPGQYHDVETGLHYNLTRYYDADIAAYLSPDPFGLRPATNPHRYVDNPLMWIDPLGLSAFTPLQLGFTKFWSAVDYNGQRVYQRDDLIDPNYVSPEDKYGRTNLKRMIQGLAPMGPDDKPINVHHMLQTQDGPLAEVTQSMHLAQGAYQGSGSYNTLHWKAGTDIPSGIDRDAFADWKKEYWKERAKGFGWCPKK</sequence>
<evidence type="ECO:0000256" key="2">
    <source>
        <dbReference type="SAM" id="MobiDB-lite"/>
    </source>
</evidence>
<feature type="compositionally biased region" description="Low complexity" evidence="2">
    <location>
        <begin position="43"/>
        <end position="52"/>
    </location>
</feature>
<dbReference type="PANTHER" id="PTHR32305">
    <property type="match status" value="1"/>
</dbReference>
<feature type="compositionally biased region" description="Low complexity" evidence="2">
    <location>
        <begin position="71"/>
        <end position="92"/>
    </location>
</feature>
<keyword evidence="1" id="KW-0677">Repeat</keyword>
<dbReference type="Pfam" id="PF05593">
    <property type="entry name" value="RHS_repeat"/>
    <property type="match status" value="6"/>
</dbReference>
<evidence type="ECO:0000313" key="6">
    <source>
        <dbReference type="EMBL" id="NRN65132.1"/>
    </source>
</evidence>
<evidence type="ECO:0000259" key="5">
    <source>
        <dbReference type="Pfam" id="PF25023"/>
    </source>
</evidence>
<name>A0ABX2F2H7_9PSEU</name>
<dbReference type="RefSeq" id="WP_173128523.1">
    <property type="nucleotide sequence ID" value="NZ_CBCSGW010000013.1"/>
</dbReference>
<dbReference type="SUPFAM" id="SSF69304">
    <property type="entry name" value="Tricorn protease N-terminal domain"/>
    <property type="match status" value="1"/>
</dbReference>
<dbReference type="NCBIfam" id="TIGR01643">
    <property type="entry name" value="YD_repeat_2x"/>
    <property type="match status" value="7"/>
</dbReference>
<dbReference type="InterPro" id="IPR031325">
    <property type="entry name" value="RHS_repeat"/>
</dbReference>
<dbReference type="InterPro" id="IPR050708">
    <property type="entry name" value="T6SS_VgrG/RHS"/>
</dbReference>
<dbReference type="Proteomes" id="UP000763557">
    <property type="component" value="Unassembled WGS sequence"/>
</dbReference>
<evidence type="ECO:0000259" key="3">
    <source>
        <dbReference type="Pfam" id="PF14411"/>
    </source>
</evidence>
<dbReference type="InterPro" id="IPR006530">
    <property type="entry name" value="YD"/>
</dbReference>
<dbReference type="InterPro" id="IPR045351">
    <property type="entry name" value="DUF6531"/>
</dbReference>
<dbReference type="Pfam" id="PF20148">
    <property type="entry name" value="DUF6531"/>
    <property type="match status" value="1"/>
</dbReference>
<feature type="region of interest" description="Disordered" evidence="2">
    <location>
        <begin position="20"/>
        <end position="122"/>
    </location>
</feature>
<dbReference type="Pfam" id="PF14411">
    <property type="entry name" value="LHH"/>
    <property type="match status" value="1"/>
</dbReference>
<dbReference type="PANTHER" id="PTHR32305:SF15">
    <property type="entry name" value="PROTEIN RHSA-RELATED"/>
    <property type="match status" value="1"/>
</dbReference>
<gene>
    <name evidence="6" type="ORF">GC106_23420</name>
</gene>
<evidence type="ECO:0000313" key="7">
    <source>
        <dbReference type="Proteomes" id="UP000763557"/>
    </source>
</evidence>
<dbReference type="InterPro" id="IPR026834">
    <property type="entry name" value="LHH"/>
</dbReference>
<reference evidence="6 7" key="1">
    <citation type="submission" date="2020-01" db="EMBL/GenBank/DDBJ databases">
        <title>Kibdelosporangium persica a novel Actinomycetes from a hot desert in Iran.</title>
        <authorList>
            <person name="Safaei N."/>
            <person name="Zaburannyi N."/>
            <person name="Mueller R."/>
            <person name="Wink J."/>
        </authorList>
    </citation>
    <scope>NUCLEOTIDE SEQUENCE [LARGE SCALE GENOMIC DNA]</scope>
    <source>
        <strain evidence="6 7">4NS15</strain>
    </source>
</reference>
<dbReference type="Pfam" id="PF25023">
    <property type="entry name" value="TEN_YD-shell"/>
    <property type="match status" value="1"/>
</dbReference>
<organism evidence="6 7">
    <name type="scientific">Kibdelosporangium persicum</name>
    <dbReference type="NCBI Taxonomy" id="2698649"/>
    <lineage>
        <taxon>Bacteria</taxon>
        <taxon>Bacillati</taxon>
        <taxon>Actinomycetota</taxon>
        <taxon>Actinomycetes</taxon>
        <taxon>Pseudonocardiales</taxon>
        <taxon>Pseudonocardiaceae</taxon>
        <taxon>Kibdelosporangium</taxon>
    </lineage>
</organism>
<evidence type="ECO:0000259" key="4">
    <source>
        <dbReference type="Pfam" id="PF20148"/>
    </source>
</evidence>
<keyword evidence="7" id="KW-1185">Reference proteome</keyword>
<evidence type="ECO:0000256" key="1">
    <source>
        <dbReference type="ARBA" id="ARBA00022737"/>
    </source>
</evidence>
<dbReference type="Gene3D" id="2.180.10.10">
    <property type="entry name" value="RHS repeat-associated core"/>
    <property type="match status" value="3"/>
</dbReference>
<protein>
    <submittedName>
        <fullName evidence="6">Type IV secretion protein Rhs</fullName>
    </submittedName>
</protein>
<proteinExistence type="predicted"/>
<accession>A0ABX2F2H7</accession>
<dbReference type="InterPro" id="IPR022385">
    <property type="entry name" value="Rhs_assc_core"/>
</dbReference>
<dbReference type="NCBIfam" id="TIGR03696">
    <property type="entry name" value="Rhs_assc_core"/>
    <property type="match status" value="1"/>
</dbReference>
<dbReference type="EMBL" id="JAAATY010000005">
    <property type="protein sequence ID" value="NRN65132.1"/>
    <property type="molecule type" value="Genomic_DNA"/>
</dbReference>